<name>A0ABU4RYM3_9GAMM</name>
<keyword evidence="3" id="KW-1185">Reference proteome</keyword>
<comment type="caution">
    <text evidence="2">The sequence shown here is derived from an EMBL/GenBank/DDBJ whole genome shotgun (WGS) entry which is preliminary data.</text>
</comment>
<dbReference type="EMBL" id="JAXAFO010000017">
    <property type="protein sequence ID" value="MDX6849973.1"/>
    <property type="molecule type" value="Genomic_DNA"/>
</dbReference>
<dbReference type="SUPFAM" id="SSF51445">
    <property type="entry name" value="(Trans)glycosidases"/>
    <property type="match status" value="1"/>
</dbReference>
<organism evidence="2 3">
    <name type="scientific">Gilvimarinus gilvus</name>
    <dbReference type="NCBI Taxonomy" id="3058038"/>
    <lineage>
        <taxon>Bacteria</taxon>
        <taxon>Pseudomonadati</taxon>
        <taxon>Pseudomonadota</taxon>
        <taxon>Gammaproteobacteria</taxon>
        <taxon>Cellvibrionales</taxon>
        <taxon>Cellvibrionaceae</taxon>
        <taxon>Gilvimarinus</taxon>
    </lineage>
</organism>
<gene>
    <name evidence="2" type="ORF">SCD92_11430</name>
</gene>
<evidence type="ECO:0000256" key="1">
    <source>
        <dbReference type="SAM" id="SignalP"/>
    </source>
</evidence>
<sequence>MIKKIISTYLVVVLGLVLSGSNSVLAEVNSKADSSIQPYHENQWYWQYKGEPIMLIGGSNEDNLWQWTGKQLTDHLDLLRSVGGNYVRCTMSDRKDGNVFAVEEVDDGKYDLTQWNGEYWSRLDFFLKQTEKRGIIVQLTLWDWFDLLYDRFPVHPLNPENNVNWEPETIGDAKDFYGKAVEEKNEPVLTYQHRYVDKLLSITLNYDHIIYNIQNESSLGAEWENYWAKFLKDSSMSQGKNIHVTSMQLLPGNSVRHAMSNRELYSYVEVSQNNQNAAGAIGYKHYENLIHWRSMIDAQQEGPMPMNNEKIYGAAAGENTSAGSANEAVERFWRNIFAGAASVRFHRPAGDWWGIGLSDRAQHTIKAASMFLKEFDIFNSTPYPGCETIGHHIKADYCLANVGEAYAVYFPDGRTTIALDPWVYIDEVNIKWLNLTSGEWKEETQTLDWTEIPWQGPDRVLTISPGAGAGGPEDGYGTGDPFIGIIEPTSAN</sequence>
<dbReference type="RefSeq" id="WP_302721863.1">
    <property type="nucleotide sequence ID" value="NZ_JAULRU010000418.1"/>
</dbReference>
<feature type="signal peptide" evidence="1">
    <location>
        <begin position="1"/>
        <end position="26"/>
    </location>
</feature>
<protein>
    <recommendedName>
        <fullName evidence="4">Collagen-binding domain-containing protein</fullName>
    </recommendedName>
</protein>
<evidence type="ECO:0008006" key="4">
    <source>
        <dbReference type="Google" id="ProtNLM"/>
    </source>
</evidence>
<evidence type="ECO:0000313" key="2">
    <source>
        <dbReference type="EMBL" id="MDX6849973.1"/>
    </source>
</evidence>
<evidence type="ECO:0000313" key="3">
    <source>
        <dbReference type="Proteomes" id="UP001273505"/>
    </source>
</evidence>
<dbReference type="Gene3D" id="3.20.20.80">
    <property type="entry name" value="Glycosidases"/>
    <property type="match status" value="1"/>
</dbReference>
<proteinExistence type="predicted"/>
<keyword evidence="1" id="KW-0732">Signal</keyword>
<feature type="chain" id="PRO_5046905172" description="Collagen-binding domain-containing protein" evidence="1">
    <location>
        <begin position="27"/>
        <end position="492"/>
    </location>
</feature>
<dbReference type="InterPro" id="IPR017853">
    <property type="entry name" value="GH"/>
</dbReference>
<reference evidence="2 3" key="1">
    <citation type="submission" date="2023-11" db="EMBL/GenBank/DDBJ databases">
        <title>Gilvimarinus fulvus sp. nov., isolated from the surface of Kelp.</title>
        <authorList>
            <person name="Sun Y.Y."/>
            <person name="Gong Y."/>
            <person name="Du Z.J."/>
        </authorList>
    </citation>
    <scope>NUCLEOTIDE SEQUENCE [LARGE SCALE GENOMIC DNA]</scope>
    <source>
        <strain evidence="2 3">SDUM040013</strain>
    </source>
</reference>
<accession>A0ABU4RYM3</accession>
<dbReference type="Proteomes" id="UP001273505">
    <property type="component" value="Unassembled WGS sequence"/>
</dbReference>